<dbReference type="HOGENOM" id="CLU_037945_1_0_12"/>
<feature type="domain" description="Mechanosensitive ion channel transmembrane helices 2/3" evidence="10">
    <location>
        <begin position="56"/>
        <end position="97"/>
    </location>
</feature>
<evidence type="ECO:0000256" key="7">
    <source>
        <dbReference type="SAM" id="Phobius"/>
    </source>
</evidence>
<dbReference type="Gene3D" id="2.30.30.60">
    <property type="match status" value="1"/>
</dbReference>
<dbReference type="Pfam" id="PF21088">
    <property type="entry name" value="MS_channel_1st"/>
    <property type="match status" value="1"/>
</dbReference>
<dbReference type="SUPFAM" id="SSF50182">
    <property type="entry name" value="Sm-like ribonucleoproteins"/>
    <property type="match status" value="1"/>
</dbReference>
<dbReference type="Pfam" id="PF00924">
    <property type="entry name" value="MS_channel_2nd"/>
    <property type="match status" value="1"/>
</dbReference>
<dbReference type="SUPFAM" id="SSF82689">
    <property type="entry name" value="Mechanosensitive channel protein MscS (YggB), C-terminal domain"/>
    <property type="match status" value="1"/>
</dbReference>
<dbReference type="Gene3D" id="3.30.70.100">
    <property type="match status" value="1"/>
</dbReference>
<evidence type="ECO:0000313" key="11">
    <source>
        <dbReference type="EMBL" id="AEE15793.1"/>
    </source>
</evidence>
<feature type="transmembrane region" description="Helical" evidence="7">
    <location>
        <begin position="13"/>
        <end position="33"/>
    </location>
</feature>
<dbReference type="Gene3D" id="1.10.287.1260">
    <property type="match status" value="1"/>
</dbReference>
<dbReference type="InterPro" id="IPR049142">
    <property type="entry name" value="MS_channel_1st"/>
</dbReference>
<dbReference type="OrthoDB" id="9809206at2"/>
<accession>F4LN07</accession>
<feature type="domain" description="Mechanosensitive ion channel MscS C-terminal" evidence="9">
    <location>
        <begin position="172"/>
        <end position="253"/>
    </location>
</feature>
<protein>
    <submittedName>
        <fullName evidence="11">MscS Mechanosensitive ion channel</fullName>
    </submittedName>
</protein>
<dbReference type="PANTHER" id="PTHR30221:SF1">
    <property type="entry name" value="SMALL-CONDUCTANCE MECHANOSENSITIVE CHANNEL"/>
    <property type="match status" value="1"/>
</dbReference>
<comment type="similarity">
    <text evidence="2">Belongs to the MscS (TC 1.A.23) family.</text>
</comment>
<evidence type="ECO:0000313" key="12">
    <source>
        <dbReference type="Proteomes" id="UP000006546"/>
    </source>
</evidence>
<evidence type="ECO:0000256" key="4">
    <source>
        <dbReference type="ARBA" id="ARBA00022692"/>
    </source>
</evidence>
<evidence type="ECO:0000259" key="10">
    <source>
        <dbReference type="Pfam" id="PF21088"/>
    </source>
</evidence>
<dbReference type="GO" id="GO:0008381">
    <property type="term" value="F:mechanosensitive monoatomic ion channel activity"/>
    <property type="evidence" value="ECO:0007669"/>
    <property type="project" value="InterPro"/>
</dbReference>
<dbReference type="InterPro" id="IPR045275">
    <property type="entry name" value="MscS_archaea/bacteria_type"/>
</dbReference>
<dbReference type="KEGG" id="tbe:Trebr_0346"/>
<comment type="subcellular location">
    <subcellularLocation>
        <location evidence="1">Cell membrane</location>
        <topology evidence="1">Multi-pass membrane protein</topology>
    </subcellularLocation>
</comment>
<dbReference type="STRING" id="906968.Trebr_0346"/>
<dbReference type="Proteomes" id="UP000006546">
    <property type="component" value="Chromosome"/>
</dbReference>
<evidence type="ECO:0000259" key="9">
    <source>
        <dbReference type="Pfam" id="PF21082"/>
    </source>
</evidence>
<gene>
    <name evidence="11" type="ordered locus">Trebr_0346</name>
</gene>
<dbReference type="InterPro" id="IPR049278">
    <property type="entry name" value="MS_channel_C"/>
</dbReference>
<evidence type="ECO:0000256" key="6">
    <source>
        <dbReference type="ARBA" id="ARBA00023136"/>
    </source>
</evidence>
<feature type="transmembrane region" description="Helical" evidence="7">
    <location>
        <begin position="53"/>
        <end position="74"/>
    </location>
</feature>
<dbReference type="AlphaFoldDB" id="F4LN07"/>
<dbReference type="PANTHER" id="PTHR30221">
    <property type="entry name" value="SMALL-CONDUCTANCE MECHANOSENSITIVE CHANNEL"/>
    <property type="match status" value="1"/>
</dbReference>
<evidence type="ECO:0000256" key="2">
    <source>
        <dbReference type="ARBA" id="ARBA00008017"/>
    </source>
</evidence>
<dbReference type="InterPro" id="IPR011014">
    <property type="entry name" value="MscS_channel_TM-2"/>
</dbReference>
<evidence type="ECO:0000256" key="5">
    <source>
        <dbReference type="ARBA" id="ARBA00022989"/>
    </source>
</evidence>
<evidence type="ECO:0000259" key="8">
    <source>
        <dbReference type="Pfam" id="PF00924"/>
    </source>
</evidence>
<keyword evidence="3" id="KW-1003">Cell membrane</keyword>
<dbReference type="Pfam" id="PF21082">
    <property type="entry name" value="MS_channel_3rd"/>
    <property type="match status" value="1"/>
</dbReference>
<proteinExistence type="inferred from homology"/>
<dbReference type="GO" id="GO:0005886">
    <property type="term" value="C:plasma membrane"/>
    <property type="evidence" value="ECO:0007669"/>
    <property type="project" value="UniProtKB-SubCell"/>
</dbReference>
<dbReference type="EMBL" id="CP002696">
    <property type="protein sequence ID" value="AEE15793.1"/>
    <property type="molecule type" value="Genomic_DNA"/>
</dbReference>
<evidence type="ECO:0000256" key="1">
    <source>
        <dbReference type="ARBA" id="ARBA00004651"/>
    </source>
</evidence>
<dbReference type="PROSITE" id="PS01246">
    <property type="entry name" value="UPF0003"/>
    <property type="match status" value="1"/>
</dbReference>
<dbReference type="SUPFAM" id="SSF82861">
    <property type="entry name" value="Mechanosensitive channel protein MscS (YggB), transmembrane region"/>
    <property type="match status" value="1"/>
</dbReference>
<evidence type="ECO:0000256" key="3">
    <source>
        <dbReference type="ARBA" id="ARBA00022475"/>
    </source>
</evidence>
<dbReference type="InterPro" id="IPR006685">
    <property type="entry name" value="MscS_channel_2nd"/>
</dbReference>
<keyword evidence="5 7" id="KW-1133">Transmembrane helix</keyword>
<name>F4LN07_TREBD</name>
<organism evidence="11 12">
    <name type="scientific">Treponema brennaborense (strain DSM 12168 / CIP 105900 / DD5/3)</name>
    <dbReference type="NCBI Taxonomy" id="906968"/>
    <lineage>
        <taxon>Bacteria</taxon>
        <taxon>Pseudomonadati</taxon>
        <taxon>Spirochaetota</taxon>
        <taxon>Spirochaetia</taxon>
        <taxon>Spirochaetales</taxon>
        <taxon>Treponemataceae</taxon>
        <taxon>Treponema</taxon>
    </lineage>
</organism>
<dbReference type="eggNOG" id="COG0668">
    <property type="taxonomic scope" value="Bacteria"/>
</dbReference>
<feature type="domain" description="Mechanosensitive ion channel MscS" evidence="8">
    <location>
        <begin position="98"/>
        <end position="164"/>
    </location>
</feature>
<dbReference type="InterPro" id="IPR006686">
    <property type="entry name" value="MscS_channel_CS"/>
</dbReference>
<dbReference type="RefSeq" id="WP_013757512.1">
    <property type="nucleotide sequence ID" value="NC_015500.1"/>
</dbReference>
<keyword evidence="4 7" id="KW-0812">Transmembrane</keyword>
<dbReference type="InterPro" id="IPR011066">
    <property type="entry name" value="MscS_channel_C_sf"/>
</dbReference>
<keyword evidence="12" id="KW-1185">Reference proteome</keyword>
<keyword evidence="6 7" id="KW-0472">Membrane</keyword>
<feature type="transmembrane region" description="Helical" evidence="7">
    <location>
        <begin position="80"/>
        <end position="110"/>
    </location>
</feature>
<reference evidence="12" key="1">
    <citation type="submission" date="2011-04" db="EMBL/GenBank/DDBJ databases">
        <title>The complete genome of Treponema brennaborense DSM 12168.</title>
        <authorList>
            <person name="Lucas S."/>
            <person name="Han J."/>
            <person name="Lapidus A."/>
            <person name="Bruce D."/>
            <person name="Goodwin L."/>
            <person name="Pitluck S."/>
            <person name="Peters L."/>
            <person name="Kyrpides N."/>
            <person name="Mavromatis K."/>
            <person name="Ivanova N."/>
            <person name="Mikhailova N."/>
            <person name="Pagani I."/>
            <person name="Teshima H."/>
            <person name="Detter J.C."/>
            <person name="Tapia R."/>
            <person name="Han C."/>
            <person name="Land M."/>
            <person name="Hauser L."/>
            <person name="Markowitz V."/>
            <person name="Cheng J.-F."/>
            <person name="Hugenholtz P."/>
            <person name="Woyke T."/>
            <person name="Wu D."/>
            <person name="Gronow S."/>
            <person name="Wellnitz S."/>
            <person name="Brambilla E."/>
            <person name="Klenk H.-P."/>
            <person name="Eisen J.A."/>
        </authorList>
    </citation>
    <scope>NUCLEOTIDE SEQUENCE [LARGE SCALE GENOMIC DNA]</scope>
    <source>
        <strain evidence="12">DSM 12168 / CIP 105900 / DD5/3</strain>
    </source>
</reference>
<dbReference type="InterPro" id="IPR010920">
    <property type="entry name" value="LSM_dom_sf"/>
</dbReference>
<dbReference type="InterPro" id="IPR023408">
    <property type="entry name" value="MscS_beta-dom_sf"/>
</dbReference>
<sequence>MLDILREFFTPDILNKLLTTAVGVGIFFLVYVITQKFIKKVSSKKLKPRTVSVLSKVVKYTFYVLVVVYVLGIFDIKFTALFGAAGIAGIAIGFAAQTSFSNIISGFFILTEHSLKIGDYITVDSVSGTVDSIDMLSVKIKTPDNQMVRIPNETILKTNLQNTSFYPTRRLNVRVSVSYKENLQRVYDVLASVPAKCPLVLTDPAPIIYYDGFGNSGIDIVLGVWLKNENFIAVKNQTYIAVKETFDENGLEIPFPQMDVHVSQ</sequence>